<evidence type="ECO:0008006" key="4">
    <source>
        <dbReference type="Google" id="ProtNLM"/>
    </source>
</evidence>
<dbReference type="KEGG" id="cna:AB433_12210"/>
<feature type="transmembrane region" description="Helical" evidence="1">
    <location>
        <begin position="21"/>
        <end position="42"/>
    </location>
</feature>
<reference evidence="2 3" key="1">
    <citation type="submission" date="2015-06" db="EMBL/GenBank/DDBJ databases">
        <authorList>
            <person name="Zeng Y."/>
            <person name="Huang Y."/>
        </authorList>
    </citation>
    <scope>NUCLEOTIDE SEQUENCE [LARGE SCALE GENOMIC DNA]</scope>
    <source>
        <strain evidence="2 3">PQ-2</strain>
    </source>
</reference>
<keyword evidence="1" id="KW-0812">Transmembrane</keyword>
<keyword evidence="3" id="KW-1185">Reference proteome</keyword>
<organism evidence="2 3">
    <name type="scientific">Croceicoccus naphthovorans</name>
    <dbReference type="NCBI Taxonomy" id="1348774"/>
    <lineage>
        <taxon>Bacteria</taxon>
        <taxon>Pseudomonadati</taxon>
        <taxon>Pseudomonadota</taxon>
        <taxon>Alphaproteobacteria</taxon>
        <taxon>Sphingomonadales</taxon>
        <taxon>Erythrobacteraceae</taxon>
        <taxon>Croceicoccus</taxon>
    </lineage>
</organism>
<dbReference type="Proteomes" id="UP000035287">
    <property type="component" value="Chromosome"/>
</dbReference>
<keyword evidence="1" id="KW-0472">Membrane</keyword>
<dbReference type="STRING" id="1348774.AB433_12210"/>
<evidence type="ECO:0000256" key="1">
    <source>
        <dbReference type="SAM" id="Phobius"/>
    </source>
</evidence>
<accession>A0A0G3XGD3</accession>
<gene>
    <name evidence="2" type="ORF">AB433_12210</name>
</gene>
<protein>
    <recommendedName>
        <fullName evidence="4">Cytochrome C oxidase assembly protein</fullName>
    </recommendedName>
</protein>
<sequence>MDRMTPEEETQFKARQKSRNKALGFVLVGLVVLFFALTIVRFPDAEDRAAFEKEKAEAGQ</sequence>
<name>A0A0G3XGD3_9SPHN</name>
<dbReference type="AlphaFoldDB" id="A0A0G3XGD3"/>
<dbReference type="PATRIC" id="fig|1348774.3.peg.2568"/>
<evidence type="ECO:0000313" key="3">
    <source>
        <dbReference type="Proteomes" id="UP000035287"/>
    </source>
</evidence>
<keyword evidence="1" id="KW-1133">Transmembrane helix</keyword>
<dbReference type="RefSeq" id="WP_047821297.1">
    <property type="nucleotide sequence ID" value="NZ_CP011770.1"/>
</dbReference>
<proteinExistence type="predicted"/>
<evidence type="ECO:0000313" key="2">
    <source>
        <dbReference type="EMBL" id="AKM10555.1"/>
    </source>
</evidence>
<dbReference type="EMBL" id="CP011770">
    <property type="protein sequence ID" value="AKM10555.1"/>
    <property type="molecule type" value="Genomic_DNA"/>
</dbReference>